<dbReference type="OMA" id="NNNRYME"/>
<keyword evidence="6" id="KW-0325">Glycoprotein</keyword>
<proteinExistence type="inferred from homology"/>
<evidence type="ECO:0000256" key="7">
    <source>
        <dbReference type="ARBA" id="ARBA00023288"/>
    </source>
</evidence>
<protein>
    <recommendedName>
        <fullName evidence="12">Receptor L-domain domain-containing protein</fullName>
    </recommendedName>
</protein>
<dbReference type="GO" id="GO:0009986">
    <property type="term" value="C:cell surface"/>
    <property type="evidence" value="ECO:0007669"/>
    <property type="project" value="TreeGrafter"/>
</dbReference>
<keyword evidence="7" id="KW-0449">Lipoprotein</keyword>
<gene>
    <name evidence="10" type="primary">NCAS0B08980</name>
    <name evidence="10" type="ordered locus">NCAS_0B08980</name>
</gene>
<dbReference type="InterPro" id="IPR036941">
    <property type="entry name" value="Rcpt_L-dom_sf"/>
</dbReference>
<evidence type="ECO:0000256" key="4">
    <source>
        <dbReference type="ARBA" id="ARBA00022622"/>
    </source>
</evidence>
<sequence>MKALAVLTSFIINSTAFAAIINHQIVDDQRNQPYFSSDKRLLKTMPHNVIPVDHSNLQNKLAKREQKINVTALVNTKLEIPMADICKKAEHLIESSQDLYALQLHCPELMGSMIFSTNYHDSLISLGQMNTIHGDVIIMDLDSVVQMQALNLITMDGNFILKGLTSLVSLEIPNLIKVNSIDWEVVPILNNVEWNSNLKVKQNIIISDTSITNLDNNFNKVETIEILNINNNRFLETIKTNIKFITKQFNVHANAKELELEMPYLQDVKNITIRDTSAIWFPNLIHVESSMEFIENSFTHLEVPNLKDIGGTLGIIDNLLLDTVDFNNVTDIKGGVMIANNYRLEKIDFFKSLKQIGGAIHFDGRFKDTQLDNLKLVKGSAYIKSNSESLDCNKWLKPLNGRSVIRGGKINCVSGKKETVVNVKDDGTVINKKEGINGKQQADGDDDDDGNDHEPHTIKQRNSARSLTSSNIYHVILLLCYLIIG</sequence>
<evidence type="ECO:0000256" key="3">
    <source>
        <dbReference type="ARBA" id="ARBA00022475"/>
    </source>
</evidence>
<comment type="subcellular location">
    <subcellularLocation>
        <location evidence="1">Cell membrane</location>
        <topology evidence="1">Lipid-anchor</topology>
        <topology evidence="1">GPI-anchor</topology>
    </subcellularLocation>
</comment>
<dbReference type="HOGENOM" id="CLU_035846_2_1_1"/>
<keyword evidence="5 9" id="KW-0732">Signal</keyword>
<dbReference type="SUPFAM" id="SSF52058">
    <property type="entry name" value="L domain-like"/>
    <property type="match status" value="2"/>
</dbReference>
<feature type="signal peptide" evidence="9">
    <location>
        <begin position="1"/>
        <end position="18"/>
    </location>
</feature>
<keyword evidence="11" id="KW-1185">Reference proteome</keyword>
<dbReference type="GO" id="GO:0030476">
    <property type="term" value="P:ascospore wall assembly"/>
    <property type="evidence" value="ECO:0007669"/>
    <property type="project" value="EnsemblFungi"/>
</dbReference>
<reference key="2">
    <citation type="submission" date="2011-08" db="EMBL/GenBank/DDBJ databases">
        <title>Genome sequence of Naumovozyma castellii.</title>
        <authorList>
            <person name="Gordon J.L."/>
            <person name="Armisen D."/>
            <person name="Proux-Wera E."/>
            <person name="OhEigeartaigh S.S."/>
            <person name="Byrne K.P."/>
            <person name="Wolfe K.H."/>
        </authorList>
    </citation>
    <scope>NUCLEOTIDE SEQUENCE</scope>
    <source>
        <strain>Type strain:CBS 4309</strain>
    </source>
</reference>
<evidence type="ECO:0000256" key="2">
    <source>
        <dbReference type="ARBA" id="ARBA00005798"/>
    </source>
</evidence>
<keyword evidence="4" id="KW-0336">GPI-anchor</keyword>
<evidence type="ECO:0000256" key="5">
    <source>
        <dbReference type="ARBA" id="ARBA00022729"/>
    </source>
</evidence>
<dbReference type="GO" id="GO:0009277">
    <property type="term" value="C:fungal-type cell wall"/>
    <property type="evidence" value="ECO:0007669"/>
    <property type="project" value="TreeGrafter"/>
</dbReference>
<dbReference type="PANTHER" id="PTHR31018">
    <property type="entry name" value="SPORULATION-SPECIFIC PROTEIN-RELATED"/>
    <property type="match status" value="1"/>
</dbReference>
<dbReference type="Proteomes" id="UP000001640">
    <property type="component" value="Chromosome 2"/>
</dbReference>
<name>G0VAV5_NAUCA</name>
<keyword evidence="3" id="KW-1003">Cell membrane</keyword>
<dbReference type="GO" id="GO:0098552">
    <property type="term" value="C:side of membrane"/>
    <property type="evidence" value="ECO:0007669"/>
    <property type="project" value="UniProtKB-KW"/>
</dbReference>
<dbReference type="KEGG" id="ncs:NCAS_0B08980"/>
<comment type="similarity">
    <text evidence="2">Belongs to the SPS2 family.</text>
</comment>
<dbReference type="STRING" id="1064592.G0VAV5"/>
<feature type="chain" id="PRO_5003410706" description="Receptor L-domain domain-containing protein" evidence="9">
    <location>
        <begin position="19"/>
        <end position="485"/>
    </location>
</feature>
<accession>G0VAV5</accession>
<dbReference type="EMBL" id="HE576753">
    <property type="protein sequence ID" value="CCC68982.1"/>
    <property type="molecule type" value="Genomic_DNA"/>
</dbReference>
<dbReference type="eggNOG" id="ENOG502QT4Q">
    <property type="taxonomic scope" value="Eukaryota"/>
</dbReference>
<evidence type="ECO:0000256" key="1">
    <source>
        <dbReference type="ARBA" id="ARBA00004609"/>
    </source>
</evidence>
<evidence type="ECO:0000256" key="6">
    <source>
        <dbReference type="ARBA" id="ARBA00023180"/>
    </source>
</evidence>
<evidence type="ECO:0000313" key="10">
    <source>
        <dbReference type="EMBL" id="CCC68982.1"/>
    </source>
</evidence>
<evidence type="ECO:0008006" key="12">
    <source>
        <dbReference type="Google" id="ProtNLM"/>
    </source>
</evidence>
<dbReference type="GeneID" id="96902538"/>
<dbReference type="FunCoup" id="G0VAV5">
    <property type="interactions" value="52"/>
</dbReference>
<evidence type="ECO:0000256" key="9">
    <source>
        <dbReference type="SAM" id="SignalP"/>
    </source>
</evidence>
<reference evidence="10 11" key="1">
    <citation type="journal article" date="2011" name="Proc. Natl. Acad. Sci. U.S.A.">
        <title>Evolutionary erosion of yeast sex chromosomes by mating-type switching accidents.</title>
        <authorList>
            <person name="Gordon J.L."/>
            <person name="Armisen D."/>
            <person name="Proux-Wera E."/>
            <person name="Oheigeartaigh S.S."/>
            <person name="Byrne K.P."/>
            <person name="Wolfe K.H."/>
        </authorList>
    </citation>
    <scope>NUCLEOTIDE SEQUENCE [LARGE SCALE GENOMIC DNA]</scope>
    <source>
        <strain evidence="11">ATCC 76901 / BCRC 22586 / CBS 4309 / NBRC 1992 / NRRL Y-12630</strain>
    </source>
</reference>
<feature type="region of interest" description="Disordered" evidence="8">
    <location>
        <begin position="432"/>
        <end position="464"/>
    </location>
</feature>
<dbReference type="OrthoDB" id="536881at2759"/>
<dbReference type="InParanoid" id="G0VAV5"/>
<dbReference type="InterPro" id="IPR051648">
    <property type="entry name" value="CWI-Assembly_Regulator"/>
</dbReference>
<dbReference type="Gene3D" id="3.80.20.20">
    <property type="entry name" value="Receptor L-domain"/>
    <property type="match status" value="1"/>
</dbReference>
<dbReference type="RefSeq" id="XP_003675352.1">
    <property type="nucleotide sequence ID" value="XM_003675304.1"/>
</dbReference>
<dbReference type="AlphaFoldDB" id="G0VAV5"/>
<evidence type="ECO:0000313" key="11">
    <source>
        <dbReference type="Proteomes" id="UP000001640"/>
    </source>
</evidence>
<organism evidence="10 11">
    <name type="scientific">Naumovozyma castellii</name>
    <name type="common">Yeast</name>
    <name type="synonym">Saccharomyces castellii</name>
    <dbReference type="NCBI Taxonomy" id="27288"/>
    <lineage>
        <taxon>Eukaryota</taxon>
        <taxon>Fungi</taxon>
        <taxon>Dikarya</taxon>
        <taxon>Ascomycota</taxon>
        <taxon>Saccharomycotina</taxon>
        <taxon>Saccharomycetes</taxon>
        <taxon>Saccharomycetales</taxon>
        <taxon>Saccharomycetaceae</taxon>
        <taxon>Naumovozyma</taxon>
    </lineage>
</organism>
<dbReference type="PANTHER" id="PTHR31018:SF12">
    <property type="entry name" value="SPORULATION-SPECIFIC PROTEIN 2-RELATED"/>
    <property type="match status" value="1"/>
</dbReference>
<dbReference type="GO" id="GO:0005886">
    <property type="term" value="C:plasma membrane"/>
    <property type="evidence" value="ECO:0007669"/>
    <property type="project" value="UniProtKB-SubCell"/>
</dbReference>
<keyword evidence="4" id="KW-0472">Membrane</keyword>
<evidence type="ECO:0000256" key="8">
    <source>
        <dbReference type="SAM" id="MobiDB-lite"/>
    </source>
</evidence>